<dbReference type="EMBL" id="LABY01000362">
    <property type="protein sequence ID" value="KMO27606.1"/>
    <property type="molecule type" value="Genomic_DNA"/>
</dbReference>
<evidence type="ECO:0000313" key="2">
    <source>
        <dbReference type="EMBL" id="KMO27606.1"/>
    </source>
</evidence>
<dbReference type="Pfam" id="PF13565">
    <property type="entry name" value="HTH_32"/>
    <property type="match status" value="1"/>
</dbReference>
<dbReference type="Proteomes" id="UP000035955">
    <property type="component" value="Unassembled WGS sequence"/>
</dbReference>
<gene>
    <name evidence="2" type="ORF">VQ02_33010</name>
</gene>
<accession>A0A0J6UNI4</accession>
<dbReference type="InterPro" id="IPR038717">
    <property type="entry name" value="Tc1-like_DDE_dom"/>
</dbReference>
<dbReference type="PATRIC" id="fig|298794.3.peg.5270"/>
<dbReference type="OrthoDB" id="2375382at2"/>
<dbReference type="RefSeq" id="WP_048448494.1">
    <property type="nucleotide sequence ID" value="NZ_LABY01000362.1"/>
</dbReference>
<organism evidence="2 3">
    <name type="scientific">Methylobacterium variabile</name>
    <dbReference type="NCBI Taxonomy" id="298794"/>
    <lineage>
        <taxon>Bacteria</taxon>
        <taxon>Pseudomonadati</taxon>
        <taxon>Pseudomonadota</taxon>
        <taxon>Alphaproteobacteria</taxon>
        <taxon>Hyphomicrobiales</taxon>
        <taxon>Methylobacteriaceae</taxon>
        <taxon>Methylobacterium</taxon>
    </lineage>
</organism>
<keyword evidence="2" id="KW-0378">Hydrolase</keyword>
<feature type="domain" description="Tc1-like transposase DDE" evidence="1">
    <location>
        <begin position="173"/>
        <end position="309"/>
    </location>
</feature>
<name>A0A0J6UNI4_9HYPH</name>
<dbReference type="InterPro" id="IPR009057">
    <property type="entry name" value="Homeodomain-like_sf"/>
</dbReference>
<keyword evidence="2" id="KW-0255">Endonuclease</keyword>
<dbReference type="InterPro" id="IPR052702">
    <property type="entry name" value="MscS-like_channel"/>
</dbReference>
<dbReference type="InterPro" id="IPR012337">
    <property type="entry name" value="RNaseH-like_sf"/>
</dbReference>
<dbReference type="InterPro" id="IPR047655">
    <property type="entry name" value="Transpos_IS630-like"/>
</dbReference>
<keyword evidence="3" id="KW-1185">Reference proteome</keyword>
<dbReference type="AlphaFoldDB" id="A0A0J6UNI4"/>
<dbReference type="NCBIfam" id="NF033545">
    <property type="entry name" value="transpos_IS630"/>
    <property type="match status" value="1"/>
</dbReference>
<dbReference type="SUPFAM" id="SSF53098">
    <property type="entry name" value="Ribonuclease H-like"/>
    <property type="match status" value="1"/>
</dbReference>
<dbReference type="InterPro" id="IPR036397">
    <property type="entry name" value="RNaseH_sf"/>
</dbReference>
<dbReference type="GO" id="GO:0003676">
    <property type="term" value="F:nucleic acid binding"/>
    <property type="evidence" value="ECO:0007669"/>
    <property type="project" value="InterPro"/>
</dbReference>
<reference evidence="2 3" key="1">
    <citation type="submission" date="2015-03" db="EMBL/GenBank/DDBJ databases">
        <title>Genome sequencing of Methylobacterium variabile DSM 16961.</title>
        <authorList>
            <person name="Chaudhry V."/>
            <person name="Patil P.B."/>
        </authorList>
    </citation>
    <scope>NUCLEOTIDE SEQUENCE [LARGE SCALE GENOMIC DNA]</scope>
    <source>
        <strain evidence="2 3">DSM 16961</strain>
    </source>
</reference>
<comment type="caution">
    <text evidence="2">The sequence shown here is derived from an EMBL/GenBank/DDBJ whole genome shotgun (WGS) entry which is preliminary data.</text>
</comment>
<dbReference type="GO" id="GO:0004519">
    <property type="term" value="F:endonuclease activity"/>
    <property type="evidence" value="ECO:0007669"/>
    <property type="project" value="UniProtKB-KW"/>
</dbReference>
<dbReference type="SUPFAM" id="SSF46689">
    <property type="entry name" value="Homeodomain-like"/>
    <property type="match status" value="1"/>
</dbReference>
<dbReference type="Gene3D" id="3.30.420.10">
    <property type="entry name" value="Ribonuclease H-like superfamily/Ribonuclease H"/>
    <property type="match status" value="1"/>
</dbReference>
<sequence>MPYRVPATLDLSVEERGELESWARRRKTAQGLALRARIVLLAADGLSNTAISAELATGKHTVGKWRERFAHQRADGLLDEPRPGAPRRIGDEQVAELIARTLSERPQGASHWSRRSMAKASGVSGATVGRVWRAFGLQPHRSETFKLSTDPLFAEKVRNIVGLYLAPPTRALVLCVDEKSQVQALDRTQPLLPLRPGQAERRTHDYARHGTTSLFAALDVKAGAVIGQCYPRHRASEFRCFLDAIEAAVPADLDVHLVLDNSATHKTKLIRDWLAKRPHYHVHFTPTSASWINQVERWFGLLTERAIRRGVHCSVAELERDIRAFIEATNAEPKPFRWVKSADAILANVKRFCLRALDVEPEPTSLPQNSGEGH</sequence>
<dbReference type="Pfam" id="PF13358">
    <property type="entry name" value="DDE_3"/>
    <property type="match status" value="1"/>
</dbReference>
<dbReference type="PANTHER" id="PTHR30347">
    <property type="entry name" value="POTASSIUM CHANNEL RELATED"/>
    <property type="match status" value="1"/>
</dbReference>
<evidence type="ECO:0000259" key="1">
    <source>
        <dbReference type="Pfam" id="PF13358"/>
    </source>
</evidence>
<proteinExistence type="predicted"/>
<protein>
    <submittedName>
        <fullName evidence="2">Endonuclease DDE</fullName>
    </submittedName>
</protein>
<evidence type="ECO:0000313" key="3">
    <source>
        <dbReference type="Proteomes" id="UP000035955"/>
    </source>
</evidence>
<dbReference type="PANTHER" id="PTHR30347:SF1">
    <property type="entry name" value="MECHANOSENSITIVE CHANNEL MSCK"/>
    <property type="match status" value="1"/>
</dbReference>
<keyword evidence="2" id="KW-0540">Nuclease</keyword>